<evidence type="ECO:0008006" key="4">
    <source>
        <dbReference type="Google" id="ProtNLM"/>
    </source>
</evidence>
<keyword evidence="3" id="KW-1185">Reference proteome</keyword>
<proteinExistence type="predicted"/>
<keyword evidence="1" id="KW-0472">Membrane</keyword>
<dbReference type="EMBL" id="PRLM01000002">
    <property type="protein sequence ID" value="RYC74940.1"/>
    <property type="molecule type" value="Genomic_DNA"/>
</dbReference>
<accession>A0ABY0FPZ5</accession>
<reference evidence="2 3" key="2">
    <citation type="journal article" date="2020" name="Cell Rep.">
        <title>Acquisition and Adaptation of Ultra-small Parasitic Reduced Genome Bacteria to Mammalian Hosts.</title>
        <authorList>
            <person name="McLean J.S."/>
            <person name="Bor B."/>
            <person name="Kerns K.A."/>
            <person name="Liu Q."/>
            <person name="To T.T."/>
            <person name="Solden L."/>
            <person name="Hendrickson E.L."/>
            <person name="Wrighton K."/>
            <person name="Shi W."/>
            <person name="He X."/>
        </authorList>
    </citation>
    <scope>NUCLEOTIDE SEQUENCE [LARGE SCALE GENOMIC DNA]</scope>
    <source>
        <strain evidence="2 3">TM7_G3_2_Rum_HOT_351B</strain>
    </source>
</reference>
<organism evidence="2 3">
    <name type="scientific">Candidatus Nanosyncoccus alces</name>
    <dbReference type="NCBI Taxonomy" id="2171997"/>
    <lineage>
        <taxon>Bacteria</taxon>
        <taxon>Candidatus Saccharimonadota</taxon>
        <taxon>Candidatus Nanosyncoccalia</taxon>
        <taxon>Candidatus Nanosyncoccales</taxon>
        <taxon>Candidatus Nanosyncoccaceae</taxon>
        <taxon>Candidatus Nanosyncoccus</taxon>
    </lineage>
</organism>
<gene>
    <name evidence="2" type="ORF">G3RUM_00217</name>
</gene>
<feature type="transmembrane region" description="Helical" evidence="1">
    <location>
        <begin position="22"/>
        <end position="41"/>
    </location>
</feature>
<evidence type="ECO:0000313" key="3">
    <source>
        <dbReference type="Proteomes" id="UP001191019"/>
    </source>
</evidence>
<dbReference type="RefSeq" id="WP_129734555.1">
    <property type="nucleotide sequence ID" value="NZ_PRLM01000002.1"/>
</dbReference>
<protein>
    <recommendedName>
        <fullName evidence="4">DUF5673 domain-containing protein</fullName>
    </recommendedName>
</protein>
<sequence>MAKAIQTVSWEAEEYLTRDRNVWWYVGLFAVGTGLCVLSFFLKWWSFIALIVVCVIAILVTSTRPPRKIQYTLDKDGLTEGGKLHKYEEFRAFGILKEGSHFSAVLIPKKRFALQVKVYFPGGSGEAIVDALGARLPMEEVKLDFLDKIVNFLRI</sequence>
<dbReference type="Proteomes" id="UP001191019">
    <property type="component" value="Unassembled WGS sequence"/>
</dbReference>
<name>A0ABY0FPZ5_9BACT</name>
<feature type="transmembrane region" description="Helical" evidence="1">
    <location>
        <begin position="47"/>
        <end position="63"/>
    </location>
</feature>
<evidence type="ECO:0000256" key="1">
    <source>
        <dbReference type="SAM" id="Phobius"/>
    </source>
</evidence>
<keyword evidence="1" id="KW-1133">Transmembrane helix</keyword>
<keyword evidence="1" id="KW-0812">Transmembrane</keyword>
<comment type="caution">
    <text evidence="2">The sequence shown here is derived from an EMBL/GenBank/DDBJ whole genome shotgun (WGS) entry which is preliminary data.</text>
</comment>
<evidence type="ECO:0000313" key="2">
    <source>
        <dbReference type="EMBL" id="RYC74940.1"/>
    </source>
</evidence>
<reference evidence="2 3" key="1">
    <citation type="journal article" date="2018" name="bioRxiv">
        <title>Evidence of independent acquisition and adaption of ultra-small bacteria to human hosts across the highly diverse yet reduced genomes of the phylum Saccharibacteria.</title>
        <authorList>
            <person name="McLean J.S."/>
            <person name="Bor B."/>
            <person name="To T.T."/>
            <person name="Liu Q."/>
            <person name="Kearns K.A."/>
            <person name="Solden L.M."/>
            <person name="Wrighton K.C."/>
            <person name="He X."/>
            <person name="Shi W."/>
        </authorList>
    </citation>
    <scope>NUCLEOTIDE SEQUENCE [LARGE SCALE GENOMIC DNA]</scope>
    <source>
        <strain evidence="2 3">TM7_G3_2_Rum_HOT_351B</strain>
    </source>
</reference>